<accession>A0A1T4W655</accession>
<proteinExistence type="predicted"/>
<protein>
    <submittedName>
        <fullName evidence="1">Uncharacterized protein</fullName>
    </submittedName>
</protein>
<name>A0A1T4W655_9FIRM</name>
<sequence length="207" mass="24520">MSMHKEIDYEYYLELLVKENDYYTFISKLKGMPRDVYELIFDAVVKFEIPVGTKMYRVGKYEEYKTPREHQGGGRFDKNQFIFYSGQDIDILRDECKDAKYLFEFVVNEKIVLGTLSAPYGSEYMLIYHRLHEICRAGDNDKFDRIDPLIDEPKDIAKRFGTKLYEYTNWIGDKIINRYPDGIAYCSSYMPFEKVLNGTLYYMGGDE</sequence>
<dbReference type="AlphaFoldDB" id="A0A1T4W655"/>
<keyword evidence="2" id="KW-1185">Reference proteome</keyword>
<gene>
    <name evidence="1" type="ORF">SAMN02745111_02393</name>
</gene>
<dbReference type="Proteomes" id="UP000190814">
    <property type="component" value="Unassembled WGS sequence"/>
</dbReference>
<organism evidence="1 2">
    <name type="scientific">Eubacterium uniforme</name>
    <dbReference type="NCBI Taxonomy" id="39495"/>
    <lineage>
        <taxon>Bacteria</taxon>
        <taxon>Bacillati</taxon>
        <taxon>Bacillota</taxon>
        <taxon>Clostridia</taxon>
        <taxon>Eubacteriales</taxon>
        <taxon>Eubacteriaceae</taxon>
        <taxon>Eubacterium</taxon>
    </lineage>
</organism>
<evidence type="ECO:0000313" key="1">
    <source>
        <dbReference type="EMBL" id="SKA72619.1"/>
    </source>
</evidence>
<dbReference type="EMBL" id="FUXZ01000021">
    <property type="protein sequence ID" value="SKA72619.1"/>
    <property type="molecule type" value="Genomic_DNA"/>
</dbReference>
<evidence type="ECO:0000313" key="2">
    <source>
        <dbReference type="Proteomes" id="UP000190814"/>
    </source>
</evidence>
<reference evidence="1 2" key="1">
    <citation type="submission" date="2017-02" db="EMBL/GenBank/DDBJ databases">
        <authorList>
            <person name="Peterson S.W."/>
        </authorList>
    </citation>
    <scope>NUCLEOTIDE SEQUENCE [LARGE SCALE GENOMIC DNA]</scope>
    <source>
        <strain evidence="1 2">ATCC 35992</strain>
    </source>
</reference>